<reference evidence="11" key="1">
    <citation type="submission" date="2024-07" db="EMBL/GenBank/DDBJ databases">
        <authorList>
            <person name="Yu S.T."/>
        </authorList>
    </citation>
    <scope>NUCLEOTIDE SEQUENCE</scope>
    <source>
        <strain evidence="11">R35</strain>
    </source>
</reference>
<dbReference type="NCBIfam" id="TIGR00711">
    <property type="entry name" value="efflux_EmrB"/>
    <property type="match status" value="1"/>
</dbReference>
<dbReference type="EMBL" id="CP163440">
    <property type="protein sequence ID" value="XDQ59745.1"/>
    <property type="molecule type" value="Genomic_DNA"/>
</dbReference>
<keyword evidence="6 9" id="KW-0472">Membrane</keyword>
<dbReference type="CDD" id="cd17321">
    <property type="entry name" value="MFS_MMR_MDR_like"/>
    <property type="match status" value="1"/>
</dbReference>
<evidence type="ECO:0000256" key="9">
    <source>
        <dbReference type="SAM" id="Phobius"/>
    </source>
</evidence>
<feature type="transmembrane region" description="Helical" evidence="9">
    <location>
        <begin position="301"/>
        <end position="322"/>
    </location>
</feature>
<evidence type="ECO:0000259" key="10">
    <source>
        <dbReference type="PROSITE" id="PS50850"/>
    </source>
</evidence>
<evidence type="ECO:0000256" key="2">
    <source>
        <dbReference type="ARBA" id="ARBA00022448"/>
    </source>
</evidence>
<feature type="domain" description="Major facilitator superfamily (MFS) profile" evidence="10">
    <location>
        <begin position="10"/>
        <end position="503"/>
    </location>
</feature>
<proteinExistence type="predicted"/>
<feature type="transmembrane region" description="Helical" evidence="9">
    <location>
        <begin position="106"/>
        <end position="126"/>
    </location>
</feature>
<evidence type="ECO:0000256" key="6">
    <source>
        <dbReference type="ARBA" id="ARBA00023136"/>
    </source>
</evidence>
<feature type="transmembrane region" description="Helical" evidence="9">
    <location>
        <begin position="46"/>
        <end position="63"/>
    </location>
</feature>
<evidence type="ECO:0000256" key="1">
    <source>
        <dbReference type="ARBA" id="ARBA00004651"/>
    </source>
</evidence>
<feature type="transmembrane region" description="Helical" evidence="9">
    <location>
        <begin position="198"/>
        <end position="216"/>
    </location>
</feature>
<dbReference type="PRINTS" id="PR01036">
    <property type="entry name" value="TCRTETB"/>
</dbReference>
<dbReference type="SUPFAM" id="SSF103473">
    <property type="entry name" value="MFS general substrate transporter"/>
    <property type="match status" value="1"/>
</dbReference>
<dbReference type="GO" id="GO:0005886">
    <property type="term" value="C:plasma membrane"/>
    <property type="evidence" value="ECO:0007669"/>
    <property type="project" value="UniProtKB-SubCell"/>
</dbReference>
<keyword evidence="3" id="KW-1003">Cell membrane</keyword>
<gene>
    <name evidence="11" type="ORF">AB5J50_02540</name>
</gene>
<feature type="transmembrane region" description="Helical" evidence="9">
    <location>
        <begin position="329"/>
        <end position="347"/>
    </location>
</feature>
<evidence type="ECO:0000256" key="3">
    <source>
        <dbReference type="ARBA" id="ARBA00022475"/>
    </source>
</evidence>
<sequence>MAGTPSKPLVLVALLMASFVINLDTTLVNVALPTLTRELGTSTAQLQWVVDAYNLVFAALLMTSGSLSDRFGRKGILMAGLLVFGVASFVGGYANTSAELIGARAVMGLGAAMTFPATLSLLTGVFTSRKERALSIGLWGATAGMAIALGPIVGGFLLEHYSWSSIFYTLGPVSLAVIALAARFVPRSQNPVPHRLDFLGLGLSGGFMGLLVYTIIEAPERGWASAASLVGFAGAVVLLIAFIVAERRTDDPMLDVQLFKDMRFSAASAAVTVAFFTLFGFIFLMTQFFQFVRTYSPLSTGVHLLPVAVSVAVGSTLGTRLAVRAGTKAIVTAGLALQAIFYFWVASDISPTLSYGIIAIQMVVYGLGMGLTSAPATESIMGAVAADQAGVGSAVNDSTRLLGGTLGVAVIGSVYASLYDARLNTTLPATLPPALTDLAHQSVGAAVGVSSQLAAHGQAAAADVVRQAATGAFDHGLSVGCVVAGVVAVAGALLAGVFLPAQPPQQPGPEHQPAELADTPSNRKDPVL</sequence>
<keyword evidence="2" id="KW-0813">Transport</keyword>
<feature type="transmembrane region" description="Helical" evidence="9">
    <location>
        <begin position="75"/>
        <end position="94"/>
    </location>
</feature>
<keyword evidence="7" id="KW-0046">Antibiotic resistance</keyword>
<dbReference type="Gene3D" id="1.20.1720.10">
    <property type="entry name" value="Multidrug resistance protein D"/>
    <property type="match status" value="1"/>
</dbReference>
<accession>A0AB39RUZ5</accession>
<dbReference type="InterPro" id="IPR020846">
    <property type="entry name" value="MFS_dom"/>
</dbReference>
<organism evidence="11">
    <name type="scientific">Streptomyces sp. R35</name>
    <dbReference type="NCBI Taxonomy" id="3238630"/>
    <lineage>
        <taxon>Bacteria</taxon>
        <taxon>Bacillati</taxon>
        <taxon>Actinomycetota</taxon>
        <taxon>Actinomycetes</taxon>
        <taxon>Kitasatosporales</taxon>
        <taxon>Streptomycetaceae</taxon>
        <taxon>Streptomyces</taxon>
    </lineage>
</organism>
<evidence type="ECO:0000256" key="5">
    <source>
        <dbReference type="ARBA" id="ARBA00022989"/>
    </source>
</evidence>
<dbReference type="GO" id="GO:0046677">
    <property type="term" value="P:response to antibiotic"/>
    <property type="evidence" value="ECO:0007669"/>
    <property type="project" value="UniProtKB-KW"/>
</dbReference>
<keyword evidence="5 9" id="KW-1133">Transmembrane helix</keyword>
<dbReference type="PANTHER" id="PTHR42718">
    <property type="entry name" value="MAJOR FACILITATOR SUPERFAMILY MULTIDRUG TRANSPORTER MFSC"/>
    <property type="match status" value="1"/>
</dbReference>
<feature type="region of interest" description="Disordered" evidence="8">
    <location>
        <begin position="503"/>
        <end position="528"/>
    </location>
</feature>
<dbReference type="InterPro" id="IPR036259">
    <property type="entry name" value="MFS_trans_sf"/>
</dbReference>
<dbReference type="Pfam" id="PF07690">
    <property type="entry name" value="MFS_1"/>
    <property type="match status" value="1"/>
</dbReference>
<dbReference type="InterPro" id="IPR011701">
    <property type="entry name" value="MFS"/>
</dbReference>
<feature type="transmembrane region" description="Helical" evidence="9">
    <location>
        <begin position="166"/>
        <end position="186"/>
    </location>
</feature>
<feature type="transmembrane region" description="Helical" evidence="9">
    <location>
        <begin position="133"/>
        <end position="154"/>
    </location>
</feature>
<evidence type="ECO:0000256" key="4">
    <source>
        <dbReference type="ARBA" id="ARBA00022692"/>
    </source>
</evidence>
<dbReference type="PANTHER" id="PTHR42718:SF42">
    <property type="entry name" value="EXPORT PROTEIN"/>
    <property type="match status" value="1"/>
</dbReference>
<dbReference type="AlphaFoldDB" id="A0AB39RUZ5"/>
<feature type="transmembrane region" description="Helical" evidence="9">
    <location>
        <begin position="266"/>
        <end position="289"/>
    </location>
</feature>
<feature type="transmembrane region" description="Helical" evidence="9">
    <location>
        <begin position="476"/>
        <end position="499"/>
    </location>
</feature>
<evidence type="ECO:0000256" key="8">
    <source>
        <dbReference type="SAM" id="MobiDB-lite"/>
    </source>
</evidence>
<feature type="transmembrane region" description="Helical" evidence="9">
    <location>
        <begin position="222"/>
        <end position="245"/>
    </location>
</feature>
<evidence type="ECO:0000313" key="11">
    <source>
        <dbReference type="EMBL" id="XDQ59745.1"/>
    </source>
</evidence>
<feature type="transmembrane region" description="Helical" evidence="9">
    <location>
        <begin position="353"/>
        <end position="371"/>
    </location>
</feature>
<dbReference type="InterPro" id="IPR004638">
    <property type="entry name" value="EmrB-like"/>
</dbReference>
<dbReference type="PROSITE" id="PS50850">
    <property type="entry name" value="MFS"/>
    <property type="match status" value="1"/>
</dbReference>
<name>A0AB39RUZ5_9ACTN</name>
<dbReference type="GO" id="GO:0022857">
    <property type="term" value="F:transmembrane transporter activity"/>
    <property type="evidence" value="ECO:0007669"/>
    <property type="project" value="InterPro"/>
</dbReference>
<keyword evidence="4 9" id="KW-0812">Transmembrane</keyword>
<dbReference type="Gene3D" id="1.20.1250.20">
    <property type="entry name" value="MFS general substrate transporter like domains"/>
    <property type="match status" value="1"/>
</dbReference>
<comment type="subcellular location">
    <subcellularLocation>
        <location evidence="1">Cell membrane</location>
        <topology evidence="1">Multi-pass membrane protein</topology>
    </subcellularLocation>
</comment>
<protein>
    <submittedName>
        <fullName evidence="11">DHA2 family efflux MFS transporter permease subunit</fullName>
    </submittedName>
</protein>
<evidence type="ECO:0000256" key="7">
    <source>
        <dbReference type="ARBA" id="ARBA00023251"/>
    </source>
</evidence>
<dbReference type="RefSeq" id="WP_369254476.1">
    <property type="nucleotide sequence ID" value="NZ_CP163440.1"/>
</dbReference>